<dbReference type="EMBL" id="LQBM01000003">
    <property type="protein sequence ID" value="KUG58626.1"/>
    <property type="molecule type" value="Genomic_DNA"/>
</dbReference>
<evidence type="ECO:0000256" key="2">
    <source>
        <dbReference type="ARBA" id="ARBA00023125"/>
    </source>
</evidence>
<dbReference type="OrthoDB" id="3396933at2"/>
<keyword evidence="6" id="KW-1185">Reference proteome</keyword>
<evidence type="ECO:0000313" key="6">
    <source>
        <dbReference type="Proteomes" id="UP000054023"/>
    </source>
</evidence>
<evidence type="ECO:0000313" key="5">
    <source>
        <dbReference type="EMBL" id="KUG58626.1"/>
    </source>
</evidence>
<organism evidence="5 6">
    <name type="scientific">Nesterenkonia jeotgali</name>
    <dbReference type="NCBI Taxonomy" id="317018"/>
    <lineage>
        <taxon>Bacteria</taxon>
        <taxon>Bacillati</taxon>
        <taxon>Actinomycetota</taxon>
        <taxon>Actinomycetes</taxon>
        <taxon>Micrococcales</taxon>
        <taxon>Micrococcaceae</taxon>
        <taxon>Nesterenkonia</taxon>
    </lineage>
</organism>
<dbReference type="InterPro" id="IPR019887">
    <property type="entry name" value="Tscrpt_reg_AsnC/Lrp_C"/>
</dbReference>
<dbReference type="Gene3D" id="1.10.10.10">
    <property type="entry name" value="Winged helix-like DNA-binding domain superfamily/Winged helix DNA-binding domain"/>
    <property type="match status" value="1"/>
</dbReference>
<dbReference type="Pfam" id="PF13404">
    <property type="entry name" value="HTH_AsnC-type"/>
    <property type="match status" value="1"/>
</dbReference>
<accession>A0A0W8IF67</accession>
<proteinExistence type="predicted"/>
<dbReference type="InterPro" id="IPR036388">
    <property type="entry name" value="WH-like_DNA-bd_sf"/>
</dbReference>
<dbReference type="GO" id="GO:0043565">
    <property type="term" value="F:sequence-specific DNA binding"/>
    <property type="evidence" value="ECO:0007669"/>
    <property type="project" value="InterPro"/>
</dbReference>
<name>A0A0W8IF67_9MICC</name>
<evidence type="ECO:0000256" key="1">
    <source>
        <dbReference type="ARBA" id="ARBA00023015"/>
    </source>
</evidence>
<keyword evidence="3" id="KW-0804">Transcription</keyword>
<dbReference type="PANTHER" id="PTHR30154:SF34">
    <property type="entry name" value="TRANSCRIPTIONAL REGULATOR AZLB"/>
    <property type="match status" value="1"/>
</dbReference>
<dbReference type="AlphaFoldDB" id="A0A0W8IF67"/>
<dbReference type="GO" id="GO:0043200">
    <property type="term" value="P:response to amino acid"/>
    <property type="evidence" value="ECO:0007669"/>
    <property type="project" value="TreeGrafter"/>
</dbReference>
<dbReference type="InterPro" id="IPR011008">
    <property type="entry name" value="Dimeric_a/b-barrel"/>
</dbReference>
<dbReference type="Gene3D" id="3.30.70.920">
    <property type="match status" value="1"/>
</dbReference>
<dbReference type="SMART" id="SM00344">
    <property type="entry name" value="HTH_ASNC"/>
    <property type="match status" value="1"/>
</dbReference>
<evidence type="ECO:0000259" key="4">
    <source>
        <dbReference type="PROSITE" id="PS50956"/>
    </source>
</evidence>
<dbReference type="Pfam" id="PF01037">
    <property type="entry name" value="AsnC_trans_reg"/>
    <property type="match status" value="1"/>
</dbReference>
<dbReference type="PANTHER" id="PTHR30154">
    <property type="entry name" value="LEUCINE-RESPONSIVE REGULATORY PROTEIN"/>
    <property type="match status" value="1"/>
</dbReference>
<dbReference type="SUPFAM" id="SSF54909">
    <property type="entry name" value="Dimeric alpha+beta barrel"/>
    <property type="match status" value="1"/>
</dbReference>
<dbReference type="PRINTS" id="PR00033">
    <property type="entry name" value="HTHASNC"/>
</dbReference>
<dbReference type="GO" id="GO:0005829">
    <property type="term" value="C:cytosol"/>
    <property type="evidence" value="ECO:0007669"/>
    <property type="project" value="TreeGrafter"/>
</dbReference>
<dbReference type="PROSITE" id="PS50956">
    <property type="entry name" value="HTH_ASNC_2"/>
    <property type="match status" value="1"/>
</dbReference>
<reference evidence="6" key="1">
    <citation type="submission" date="2015-12" db="EMBL/GenBank/DDBJ databases">
        <authorList>
            <person name="Nair G.R."/>
            <person name="Kaur G."/>
            <person name="Mayilraj S."/>
        </authorList>
    </citation>
    <scope>NUCLEOTIDE SEQUENCE [LARGE SCALE GENOMIC DNA]</scope>
    <source>
        <strain evidence="6">CD08_7</strain>
    </source>
</reference>
<protein>
    <submittedName>
        <fullName evidence="5">Transcriptional regulator</fullName>
    </submittedName>
</protein>
<keyword evidence="1" id="KW-0805">Transcription regulation</keyword>
<dbReference type="InterPro" id="IPR000485">
    <property type="entry name" value="AsnC-type_HTH_dom"/>
</dbReference>
<dbReference type="InterPro" id="IPR036390">
    <property type="entry name" value="WH_DNA-bd_sf"/>
</dbReference>
<dbReference type="SUPFAM" id="SSF46785">
    <property type="entry name" value="Winged helix' DNA-binding domain"/>
    <property type="match status" value="1"/>
</dbReference>
<evidence type="ECO:0000256" key="3">
    <source>
        <dbReference type="ARBA" id="ARBA00023163"/>
    </source>
</evidence>
<keyword evidence="2" id="KW-0238">DNA-binding</keyword>
<dbReference type="STRING" id="317018.AVL63_00665"/>
<comment type="caution">
    <text evidence="5">The sequence shown here is derived from an EMBL/GenBank/DDBJ whole genome shotgun (WGS) entry which is preliminary data.</text>
</comment>
<dbReference type="InterPro" id="IPR019888">
    <property type="entry name" value="Tscrpt_reg_AsnC-like"/>
</dbReference>
<gene>
    <name evidence="5" type="ORF">AVL63_00665</name>
</gene>
<dbReference type="RefSeq" id="WP_058888306.1">
    <property type="nucleotide sequence ID" value="NZ_LQBM01000003.1"/>
</dbReference>
<dbReference type="Proteomes" id="UP000054023">
    <property type="component" value="Unassembled WGS sequence"/>
</dbReference>
<feature type="domain" description="HTH asnC-type" evidence="4">
    <location>
        <begin position="15"/>
        <end position="76"/>
    </location>
</feature>
<sequence length="165" mass="18223">MGDARDEAVRGGISLDSVDHRILRALSQDARQSVSALAATLHLSRANAYDRISRLRAAGVLQGYTAVVDPRAAGMSTAAYVFLTLKQDDWEVLRGALADEPAVRHLALVGGQYDAVLLVRTRTVEELRRVVFERIQSLACVQSSQTALIFDDHTQYEHPMPRRLP</sequence>